<sequence length="612" mass="71103">MGIQSINNLAKKNPSFWTISDFQDIGLVIAGNCLIQFLYKYPNIDTIGNYNEYAEKVEIFFKWLLKRRITPFVVFSGALDMDNKEIRIVLGKTKHRIRKPEESTPILAKLTFVNVLDKLGINYLKSDFEADRDVQKLGNDLKCPVLSSNSDFFVFDVQFGYIPFDSLPFKSILTGVNKSPVEIKIYFIQNLLKKFPYLTNKMALLATVLGNDIFVKNSKALQFAYHSDSFRLPECMAITSDVFETPCERNEPFFITTRKVLYWISRCKDVERGKRQLQYFCMEDKNEEERLFRSLEVYTETRNYTSYNLYDLIHRSDARRFCRSPFAFGIRKWIIEHHRRGKIPNFVMNTLIHRRNILACQLEGTHETSSHDCSLSIREVIYALLVGTETNITEYDRQKGSLCKFSRKGVISTTGVLKDLHIPDMSSAVKIKILSSALCCSVPSRQTSGQLDQTHLFLMITAYWARVAEPSINTNFIKSVLIGYVLFSARHKEFQPSTNIIRRLENLHSEVTKFADGHTKSYRDFIPNIIYTFAQFQSCILYTTHLNRLLQCPLENVNPAIVFNGSFLHKMYYILNQNEDIIEKHLYGCNVFVWFNQMLYFLQENVCINNTA</sequence>
<dbReference type="Proteomes" id="UP000507470">
    <property type="component" value="Unassembled WGS sequence"/>
</dbReference>
<dbReference type="OrthoDB" id="6063510at2759"/>
<dbReference type="SUPFAM" id="SSF88723">
    <property type="entry name" value="PIN domain-like"/>
    <property type="match status" value="1"/>
</dbReference>
<dbReference type="Gene3D" id="3.40.50.1010">
    <property type="entry name" value="5'-nuclease"/>
    <property type="match status" value="1"/>
</dbReference>
<organism evidence="2 3">
    <name type="scientific">Mytilus coruscus</name>
    <name type="common">Sea mussel</name>
    <dbReference type="NCBI Taxonomy" id="42192"/>
    <lineage>
        <taxon>Eukaryota</taxon>
        <taxon>Metazoa</taxon>
        <taxon>Spiralia</taxon>
        <taxon>Lophotrochozoa</taxon>
        <taxon>Mollusca</taxon>
        <taxon>Bivalvia</taxon>
        <taxon>Autobranchia</taxon>
        <taxon>Pteriomorphia</taxon>
        <taxon>Mytilida</taxon>
        <taxon>Mytiloidea</taxon>
        <taxon>Mytilidae</taxon>
        <taxon>Mytilinae</taxon>
        <taxon>Mytilus</taxon>
    </lineage>
</organism>
<protein>
    <submittedName>
        <fullName evidence="2">Uncharacterized protein</fullName>
    </submittedName>
</protein>
<reference evidence="2 3" key="1">
    <citation type="submission" date="2020-06" db="EMBL/GenBank/DDBJ databases">
        <authorList>
            <person name="Li R."/>
            <person name="Bekaert M."/>
        </authorList>
    </citation>
    <scope>NUCLEOTIDE SEQUENCE [LARGE SCALE GENOMIC DNA]</scope>
    <source>
        <strain evidence="3">wild</strain>
    </source>
</reference>
<dbReference type="EMBL" id="CACVKT020008990">
    <property type="protein sequence ID" value="CAC5419100.1"/>
    <property type="molecule type" value="Genomic_DNA"/>
</dbReference>
<evidence type="ECO:0000313" key="3">
    <source>
        <dbReference type="Proteomes" id="UP000507470"/>
    </source>
</evidence>
<evidence type="ECO:0000256" key="1">
    <source>
        <dbReference type="ARBA" id="ARBA00007398"/>
    </source>
</evidence>
<dbReference type="InterPro" id="IPR026832">
    <property type="entry name" value="Asteroid"/>
</dbReference>
<accession>A0A6J8EF18</accession>
<name>A0A6J8EF18_MYTCO</name>
<proteinExistence type="inferred from homology"/>
<dbReference type="PANTHER" id="PTHR15665">
    <property type="entry name" value="ASTEROID PROTEIN"/>
    <property type="match status" value="1"/>
</dbReference>
<keyword evidence="3" id="KW-1185">Reference proteome</keyword>
<evidence type="ECO:0000313" key="2">
    <source>
        <dbReference type="EMBL" id="CAC5419100.1"/>
    </source>
</evidence>
<gene>
    <name evidence="2" type="ORF">MCOR_51487</name>
</gene>
<dbReference type="AlphaFoldDB" id="A0A6J8EF18"/>
<dbReference type="PANTHER" id="PTHR15665:SF1">
    <property type="entry name" value="PROTEIN ASTEROID HOMOLOG 1"/>
    <property type="match status" value="1"/>
</dbReference>
<comment type="similarity">
    <text evidence="1">Belongs to the asteroid family.</text>
</comment>
<dbReference type="InterPro" id="IPR029060">
    <property type="entry name" value="PIN-like_dom_sf"/>
</dbReference>